<dbReference type="PANTHER" id="PTHR19288:SF46">
    <property type="entry name" value="HALOACID DEHALOGENASE-LIKE HYDROLASE DOMAIN-CONTAINING PROTEIN 2"/>
    <property type="match status" value="1"/>
</dbReference>
<reference evidence="2 3" key="1">
    <citation type="submission" date="2020-03" db="EMBL/GenBank/DDBJ databases">
        <title>Screen low temperature-resistant strains for efficient degradation of petroleum hydrocarbons under the low temperature.</title>
        <authorList>
            <person name="Wang Y."/>
            <person name="Chen J."/>
        </authorList>
    </citation>
    <scope>NUCLEOTIDE SEQUENCE [LARGE SCALE GENOMIC DNA]</scope>
    <source>
        <strain evidence="2 3">KB1</strain>
    </source>
</reference>
<dbReference type="InterPro" id="IPR023214">
    <property type="entry name" value="HAD_sf"/>
</dbReference>
<dbReference type="Pfam" id="PF13242">
    <property type="entry name" value="Hydrolase_like"/>
    <property type="match status" value="1"/>
</dbReference>
<dbReference type="Proteomes" id="UP000502345">
    <property type="component" value="Chromosome"/>
</dbReference>
<dbReference type="Gene3D" id="3.40.50.1000">
    <property type="entry name" value="HAD superfamily/HAD-like"/>
    <property type="match status" value="2"/>
</dbReference>
<dbReference type="GO" id="GO:0016791">
    <property type="term" value="F:phosphatase activity"/>
    <property type="evidence" value="ECO:0007669"/>
    <property type="project" value="TreeGrafter"/>
</dbReference>
<gene>
    <name evidence="2" type="ORF">G9444_1598</name>
</gene>
<dbReference type="EMBL" id="CP050124">
    <property type="protein sequence ID" value="QIP38842.1"/>
    <property type="molecule type" value="Genomic_DNA"/>
</dbReference>
<protein>
    <submittedName>
        <fullName evidence="2">Haloacid dehalogenase</fullName>
    </submittedName>
</protein>
<accession>A0A6G9CPS0</accession>
<evidence type="ECO:0000313" key="2">
    <source>
        <dbReference type="EMBL" id="QIP38842.1"/>
    </source>
</evidence>
<feature type="region of interest" description="Disordered" evidence="1">
    <location>
        <begin position="1"/>
        <end position="22"/>
    </location>
</feature>
<proteinExistence type="predicted"/>
<dbReference type="AlphaFoldDB" id="A0A6G9CPS0"/>
<dbReference type="InterPro" id="IPR036412">
    <property type="entry name" value="HAD-like_sf"/>
</dbReference>
<name>A0A6G9CPS0_RHOER</name>
<dbReference type="SUPFAM" id="SSF56784">
    <property type="entry name" value="HAD-like"/>
    <property type="match status" value="1"/>
</dbReference>
<evidence type="ECO:0000256" key="1">
    <source>
        <dbReference type="SAM" id="MobiDB-lite"/>
    </source>
</evidence>
<dbReference type="GO" id="GO:0005737">
    <property type="term" value="C:cytoplasm"/>
    <property type="evidence" value="ECO:0007669"/>
    <property type="project" value="TreeGrafter"/>
</dbReference>
<organism evidence="2 3">
    <name type="scientific">Rhodococcus erythropolis</name>
    <name type="common">Arthrobacter picolinophilus</name>
    <dbReference type="NCBI Taxonomy" id="1833"/>
    <lineage>
        <taxon>Bacteria</taxon>
        <taxon>Bacillati</taxon>
        <taxon>Actinomycetota</taxon>
        <taxon>Actinomycetes</taxon>
        <taxon>Mycobacteriales</taxon>
        <taxon>Nocardiaceae</taxon>
        <taxon>Rhodococcus</taxon>
        <taxon>Rhodococcus erythropolis group</taxon>
    </lineage>
</organism>
<sequence length="129" mass="13495">MVRGSSPPTPTPLGPSRDGSLPATGSVAALITKATGRDPYYVGKPNALMMRSALRSIGAHSANTLMIGDRMDTDIVCGLEAGLQTILVMTGISTRASVELFPYRPTVVLESVADLVGMTTDPFRSTANN</sequence>
<evidence type="ECO:0000313" key="3">
    <source>
        <dbReference type="Proteomes" id="UP000502345"/>
    </source>
</evidence>
<dbReference type="PANTHER" id="PTHR19288">
    <property type="entry name" value="4-NITROPHENYLPHOSPHATASE-RELATED"/>
    <property type="match status" value="1"/>
</dbReference>